<evidence type="ECO:0000313" key="2">
    <source>
        <dbReference type="EMBL" id="QNN62871.1"/>
    </source>
</evidence>
<protein>
    <submittedName>
        <fullName evidence="2">VOC family protein</fullName>
    </submittedName>
</protein>
<sequence>MSQRIIPNIWCTGTAEETGEFYARAFSSAGFSASSEVESRYPTEGLLDFQKPLAGKPLTVAVQIENTQLILVNAGPEFSPNPSISFMLNFDPLMFDGDESLARERLTGLARELGVGGTDLMPLGEYPFSALYVWVQDRYGVSWQLMLTNPEGDPRPFVIPALMFDGPSQDRAAEAADYYVSVFASTPGGTEIGNRSPYGQPTGKASAEALAFGEFRIGEQWFMAADNGSGQDHGFTSGVSLQVNCDDQAEIDRLWEALSAVPQAEQCGWLVDQFGVSWQVVPTNMGELMEREGAFEHLLAMKKIVIVDI</sequence>
<evidence type="ECO:0000259" key="1">
    <source>
        <dbReference type="Pfam" id="PF06983"/>
    </source>
</evidence>
<dbReference type="EMBL" id="CP060716">
    <property type="protein sequence ID" value="QNN62871.1"/>
    <property type="molecule type" value="Genomic_DNA"/>
</dbReference>
<dbReference type="Pfam" id="PF06983">
    <property type="entry name" value="3-dmu-9_3-mt"/>
    <property type="match status" value="2"/>
</dbReference>
<evidence type="ECO:0000313" key="3">
    <source>
        <dbReference type="Proteomes" id="UP000515934"/>
    </source>
</evidence>
<dbReference type="Gene3D" id="3.30.720.100">
    <property type="match status" value="1"/>
</dbReference>
<dbReference type="InterPro" id="IPR028973">
    <property type="entry name" value="PhnB-like"/>
</dbReference>
<dbReference type="KEGG" id="ldn:H9L06_00240"/>
<feature type="domain" description="PhnB-like" evidence="1">
    <location>
        <begin position="158"/>
        <end position="281"/>
    </location>
</feature>
<dbReference type="Gene3D" id="3.30.720.110">
    <property type="match status" value="1"/>
</dbReference>
<dbReference type="InterPro" id="IPR029068">
    <property type="entry name" value="Glyas_Bleomycin-R_OHBP_Dase"/>
</dbReference>
<dbReference type="PANTHER" id="PTHR33990">
    <property type="entry name" value="PROTEIN YJDN-RELATED"/>
    <property type="match status" value="1"/>
</dbReference>
<proteinExistence type="predicted"/>
<dbReference type="CDD" id="cd06588">
    <property type="entry name" value="PhnB_like"/>
    <property type="match status" value="1"/>
</dbReference>
<dbReference type="Gene3D" id="3.10.180.10">
    <property type="entry name" value="2,3-Dihydroxybiphenyl 1,2-Dioxygenase, domain 1"/>
    <property type="match status" value="1"/>
</dbReference>
<dbReference type="Proteomes" id="UP000515934">
    <property type="component" value="Chromosome"/>
</dbReference>
<keyword evidence="3" id="KW-1185">Reference proteome</keyword>
<dbReference type="SUPFAM" id="SSF54593">
    <property type="entry name" value="Glyoxalase/Bleomycin resistance protein/Dihydroxybiphenyl dioxygenase"/>
    <property type="match status" value="2"/>
</dbReference>
<feature type="domain" description="PhnB-like" evidence="1">
    <location>
        <begin position="3"/>
        <end position="145"/>
    </location>
</feature>
<dbReference type="RefSeq" id="WP_187555341.1">
    <property type="nucleotide sequence ID" value="NZ_CP060716.1"/>
</dbReference>
<gene>
    <name evidence="2" type="ORF">H9L06_00240</name>
</gene>
<dbReference type="AlphaFoldDB" id="A0A7G9S4U6"/>
<reference evidence="2 3" key="1">
    <citation type="submission" date="2020-08" db="EMBL/GenBank/DDBJ databases">
        <title>Genome sequence of Leucobacter denitrificans KACC 14055T.</title>
        <authorList>
            <person name="Hyun D.-W."/>
            <person name="Bae J.-W."/>
        </authorList>
    </citation>
    <scope>NUCLEOTIDE SEQUENCE [LARGE SCALE GENOMIC DNA]</scope>
    <source>
        <strain evidence="2 3">KACC 14055</strain>
    </source>
</reference>
<organism evidence="2 3">
    <name type="scientific">Leucobacter denitrificans</name>
    <dbReference type="NCBI Taxonomy" id="683042"/>
    <lineage>
        <taxon>Bacteria</taxon>
        <taxon>Bacillati</taxon>
        <taxon>Actinomycetota</taxon>
        <taxon>Actinomycetes</taxon>
        <taxon>Micrococcales</taxon>
        <taxon>Microbacteriaceae</taxon>
        <taxon>Leucobacter</taxon>
    </lineage>
</organism>
<name>A0A7G9S4U6_9MICO</name>
<accession>A0A7G9S4U6</accession>